<dbReference type="PANTHER" id="PTHR34741:SF2">
    <property type="entry name" value="VESICLE TRANSPORT PROTEIN"/>
    <property type="match status" value="1"/>
</dbReference>
<protein>
    <submittedName>
        <fullName evidence="2">Uncharacterized protein</fullName>
    </submittedName>
</protein>
<accession>A0A9Q0KQ52</accession>
<keyword evidence="1" id="KW-0812">Transmembrane</keyword>
<proteinExistence type="predicted"/>
<dbReference type="PANTHER" id="PTHR34741">
    <property type="entry name" value="IMAP FAMILY MEMBER 1, PUTATIVE-RELATED"/>
    <property type="match status" value="1"/>
</dbReference>
<reference evidence="2" key="1">
    <citation type="journal article" date="2023" name="Plant J.">
        <title>The genome of the king protea, Protea cynaroides.</title>
        <authorList>
            <person name="Chang J."/>
            <person name="Duong T.A."/>
            <person name="Schoeman C."/>
            <person name="Ma X."/>
            <person name="Roodt D."/>
            <person name="Barker N."/>
            <person name="Li Z."/>
            <person name="Van de Peer Y."/>
            <person name="Mizrachi E."/>
        </authorList>
    </citation>
    <scope>NUCLEOTIDE SEQUENCE</scope>
    <source>
        <tissue evidence="2">Young leaves</tissue>
    </source>
</reference>
<keyword evidence="1" id="KW-1133">Transmembrane helix</keyword>
<evidence type="ECO:0000256" key="1">
    <source>
        <dbReference type="SAM" id="Phobius"/>
    </source>
</evidence>
<dbReference type="AlphaFoldDB" id="A0A9Q0KQ52"/>
<name>A0A9Q0KQ52_9MAGN</name>
<dbReference type="Proteomes" id="UP001141806">
    <property type="component" value="Unassembled WGS sequence"/>
</dbReference>
<keyword evidence="1" id="KW-0472">Membrane</keyword>
<evidence type="ECO:0000313" key="3">
    <source>
        <dbReference type="Proteomes" id="UP001141806"/>
    </source>
</evidence>
<dbReference type="EMBL" id="JAMYWD010000004">
    <property type="protein sequence ID" value="KAJ4974768.1"/>
    <property type="molecule type" value="Genomic_DNA"/>
</dbReference>
<organism evidence="2 3">
    <name type="scientific">Protea cynaroides</name>
    <dbReference type="NCBI Taxonomy" id="273540"/>
    <lineage>
        <taxon>Eukaryota</taxon>
        <taxon>Viridiplantae</taxon>
        <taxon>Streptophyta</taxon>
        <taxon>Embryophyta</taxon>
        <taxon>Tracheophyta</taxon>
        <taxon>Spermatophyta</taxon>
        <taxon>Magnoliopsida</taxon>
        <taxon>Proteales</taxon>
        <taxon>Proteaceae</taxon>
        <taxon>Protea</taxon>
    </lineage>
</organism>
<feature type="transmembrane region" description="Helical" evidence="1">
    <location>
        <begin position="108"/>
        <end position="130"/>
    </location>
</feature>
<comment type="caution">
    <text evidence="2">The sequence shown here is derived from an EMBL/GenBank/DDBJ whole genome shotgun (WGS) entry which is preliminary data.</text>
</comment>
<keyword evidence="3" id="KW-1185">Reference proteome</keyword>
<feature type="transmembrane region" description="Helical" evidence="1">
    <location>
        <begin position="77"/>
        <end position="96"/>
    </location>
</feature>
<dbReference type="OrthoDB" id="1745749at2759"/>
<evidence type="ECO:0000313" key="2">
    <source>
        <dbReference type="EMBL" id="KAJ4974768.1"/>
    </source>
</evidence>
<gene>
    <name evidence="2" type="ORF">NE237_007942</name>
</gene>
<sequence length="209" mass="23101">MEIVKRMKASIPVYASSLLFLLSKRSDPPPLLASATTTRAAVPPVTEPDQEIMREKTPPMAAQNISYNSSQPQVVDWGKSILDFCFMTAISLLTLTLQTPLHHLPFTFHLACFSVLVAFASSLAAILFRLRFPTMARVLEQMAMVFTVLTFFMAMEISINPPGLKKVQTPAQHLCLQPPSPGTALQQFGLCHGLRLRTGKSTPQRGHPR</sequence>